<keyword evidence="2 5" id="KW-0472">Membrane</keyword>
<dbReference type="Proteomes" id="UP000007796">
    <property type="component" value="Unassembled WGS sequence"/>
</dbReference>
<proteinExistence type="predicted"/>
<dbReference type="RefSeq" id="XP_014174090.1">
    <property type="nucleotide sequence ID" value="XM_014318615.1"/>
</dbReference>
<dbReference type="PANTHER" id="PTHR12652:SF50">
    <property type="entry name" value="PEROXIN 11"/>
    <property type="match status" value="1"/>
</dbReference>
<dbReference type="AlphaFoldDB" id="F0XBY8"/>
<evidence type="ECO:0000256" key="4">
    <source>
        <dbReference type="ARBA" id="ARBA00046271"/>
    </source>
</evidence>
<dbReference type="InParanoid" id="F0XBY8"/>
<feature type="transmembrane region" description="Helical" evidence="5">
    <location>
        <begin position="147"/>
        <end position="165"/>
    </location>
</feature>
<dbReference type="InterPro" id="IPR008733">
    <property type="entry name" value="PEX11"/>
</dbReference>
<keyword evidence="3" id="KW-0576">Peroxisome</keyword>
<dbReference type="Pfam" id="PF05648">
    <property type="entry name" value="PEX11"/>
    <property type="match status" value="1"/>
</dbReference>
<accession>F0XBY8</accession>
<evidence type="ECO:0000256" key="2">
    <source>
        <dbReference type="ARBA" id="ARBA00023136"/>
    </source>
</evidence>
<dbReference type="OrthoDB" id="411017at2759"/>
<organism evidence="7">
    <name type="scientific">Grosmannia clavigera (strain kw1407 / UAMH 11150)</name>
    <name type="common">Blue stain fungus</name>
    <name type="synonym">Graphiocladiella clavigera</name>
    <dbReference type="NCBI Taxonomy" id="655863"/>
    <lineage>
        <taxon>Eukaryota</taxon>
        <taxon>Fungi</taxon>
        <taxon>Dikarya</taxon>
        <taxon>Ascomycota</taxon>
        <taxon>Pezizomycotina</taxon>
        <taxon>Sordariomycetes</taxon>
        <taxon>Sordariomycetidae</taxon>
        <taxon>Ophiostomatales</taxon>
        <taxon>Ophiostomataceae</taxon>
        <taxon>Leptographium</taxon>
    </lineage>
</organism>
<keyword evidence="5" id="KW-0812">Transmembrane</keyword>
<dbReference type="eggNOG" id="KOG4186">
    <property type="taxonomic scope" value="Eukaryota"/>
</dbReference>
<name>F0XBY8_GROCL</name>
<dbReference type="GO" id="GO:0016559">
    <property type="term" value="P:peroxisome fission"/>
    <property type="evidence" value="ECO:0007669"/>
    <property type="project" value="InterPro"/>
</dbReference>
<dbReference type="PANTHER" id="PTHR12652">
    <property type="entry name" value="PEROXISOMAL BIOGENESIS FACTOR 11"/>
    <property type="match status" value="1"/>
</dbReference>
<evidence type="ECO:0000256" key="1">
    <source>
        <dbReference type="ARBA" id="ARBA00022593"/>
    </source>
</evidence>
<keyword evidence="1" id="KW-0962">Peroxisome biogenesis</keyword>
<evidence type="ECO:0000256" key="3">
    <source>
        <dbReference type="ARBA" id="ARBA00023140"/>
    </source>
</evidence>
<protein>
    <submittedName>
        <fullName evidence="6">Peroxisomal biogenesis factor</fullName>
    </submittedName>
</protein>
<dbReference type="FunCoup" id="F0XBY8">
    <property type="interactions" value="206"/>
</dbReference>
<evidence type="ECO:0000313" key="7">
    <source>
        <dbReference type="Proteomes" id="UP000007796"/>
    </source>
</evidence>
<evidence type="ECO:0000313" key="6">
    <source>
        <dbReference type="EMBL" id="EFX04608.1"/>
    </source>
</evidence>
<sequence>MVADALIYHPTVAHYLRFAATTVGRDKVLRTLQYFARFYVWYRMRTNGTAAEIAPWEALRAQLTKGRKLLTAGKNVEHIKAAAVAAADPKLAAAAAAGEPLLRYATIGRQMGYAGYLTLDLLLIPESLGVKPFANRSLATRMRREAFRFWTIGLLFSVIAQTYTLRRLRAREAQIDRKDGEGVVESKRIAIERTASQLQLFSDVCDLTVTTSSLGWTAFDEGIVGLSGTVSSLIGLYNQWRKTA</sequence>
<dbReference type="HOGENOM" id="CLU_049216_0_0_1"/>
<dbReference type="GeneID" id="25974425"/>
<keyword evidence="7" id="KW-1185">Reference proteome</keyword>
<dbReference type="STRING" id="655863.F0XBY8"/>
<reference evidence="6 7" key="1">
    <citation type="journal article" date="2011" name="Proc. Natl. Acad. Sci. U.S.A.">
        <title>Genome and transcriptome analyses of the mountain pine beetle-fungal symbiont Grosmannia clavigera, a lodgepole pine pathogen.</title>
        <authorList>
            <person name="DiGuistini S."/>
            <person name="Wang Y."/>
            <person name="Liao N.Y."/>
            <person name="Taylor G."/>
            <person name="Tanguay P."/>
            <person name="Feau N."/>
            <person name="Henrissat B."/>
            <person name="Chan S.K."/>
            <person name="Hesse-Orce U."/>
            <person name="Alamouti S.M."/>
            <person name="Tsui C.K.M."/>
            <person name="Docking R.T."/>
            <person name="Levasseur A."/>
            <person name="Haridas S."/>
            <person name="Robertson G."/>
            <person name="Birol I."/>
            <person name="Holt R.A."/>
            <person name="Marra M.A."/>
            <person name="Hamelin R.C."/>
            <person name="Hirst M."/>
            <person name="Jones S.J.M."/>
            <person name="Bohlmann J."/>
            <person name="Breuil C."/>
        </authorList>
    </citation>
    <scope>NUCLEOTIDE SEQUENCE [LARGE SCALE GENOMIC DNA]</scope>
    <source>
        <strain evidence="7">kw1407 / UAMH 11150</strain>
    </source>
</reference>
<dbReference type="GO" id="GO:0005778">
    <property type="term" value="C:peroxisomal membrane"/>
    <property type="evidence" value="ECO:0007669"/>
    <property type="project" value="UniProtKB-SubCell"/>
</dbReference>
<gene>
    <name evidence="6" type="ORF">CMQ_1536</name>
</gene>
<evidence type="ECO:0000256" key="5">
    <source>
        <dbReference type="SAM" id="Phobius"/>
    </source>
</evidence>
<keyword evidence="5" id="KW-1133">Transmembrane helix</keyword>
<dbReference type="EMBL" id="GL629765">
    <property type="protein sequence ID" value="EFX04608.1"/>
    <property type="molecule type" value="Genomic_DNA"/>
</dbReference>
<comment type="subcellular location">
    <subcellularLocation>
        <location evidence="4">Peroxisome membrane</location>
    </subcellularLocation>
</comment>